<feature type="transmembrane region" description="Helical" evidence="7">
    <location>
        <begin position="258"/>
        <end position="279"/>
    </location>
</feature>
<dbReference type="PROSITE" id="PS50156">
    <property type="entry name" value="SSD"/>
    <property type="match status" value="2"/>
</dbReference>
<dbReference type="SUPFAM" id="SSF82866">
    <property type="entry name" value="Multidrug efflux transporter AcrB transmembrane domain"/>
    <property type="match status" value="2"/>
</dbReference>
<dbReference type="GO" id="GO:0005886">
    <property type="term" value="C:plasma membrane"/>
    <property type="evidence" value="ECO:0007669"/>
    <property type="project" value="UniProtKB-SubCell"/>
</dbReference>
<dbReference type="Pfam" id="PF03176">
    <property type="entry name" value="MMPL"/>
    <property type="match status" value="2"/>
</dbReference>
<feature type="transmembrane region" description="Helical" evidence="7">
    <location>
        <begin position="157"/>
        <end position="175"/>
    </location>
</feature>
<accession>A0A9Q9IDT8</accession>
<dbReference type="KEGG" id="daur:Daura_33325"/>
<feature type="transmembrane region" description="Helical" evidence="7">
    <location>
        <begin position="349"/>
        <end position="368"/>
    </location>
</feature>
<feature type="transmembrane region" description="Helical" evidence="7">
    <location>
        <begin position="588"/>
        <end position="608"/>
    </location>
</feature>
<sequence length="680" mass="70533">MRRAVAVLGLWLVAGFLLLPLAGKIGDVTSSDPALVLPQDAEATRALLRAREAFPGVDTPTAVVVYVRDGGLTDADRSAVDADRTVFERLATGHVVGPATASRDGQALLLSFPVADKAVVKQVKAALSDSPAGLRAEVTGSAGALSDLDDAGQGADATLFIAAAGIVAVLLLLTYRSPVLWVVPLLAAVVASQLSSALVYLMGRHLDLTVTSDLTTMMTVLVFGAGTDYALLLIARYREELHLHPDRTTAMSVAVRRSFPAILASAATVSVGVLCLLAARMNDMRSFAPIAATGIIVSFAVMTTLLPAMLVLLGRWLFWPFVPRFGAAPVVRRTFWHRAADLVGRRPRMLWTVTALVLVALGLGVSGLRLGQSTSQMYTTEVGSVAGQHLIDRHYAGGVSSPALIVATSSTVDGVVAAAKGTGGVADATATGRSADGRWVSVAATLTDPPDSPAAKATIDRLRAAVHAVPGADALVGGETAVAVDVGRASERDNLVVVPLILAVVLVVLVLLLRALVAPLLLAASVAVSYVAAMGLCGLVFQALGHPNIVHGMPLYAWLFLTTLGVDYTIFLMTRAREEVATRGNRDGMLTALVATGGVITSAGLVLAGTFGVLVLLPFVAAVQMGLIVALGVLLDTFVVRTLLVPALAIDVGPRLWWPSRHAHQPAAPPPARVTAGLPG</sequence>
<evidence type="ECO:0000256" key="3">
    <source>
        <dbReference type="ARBA" id="ARBA00022475"/>
    </source>
</evidence>
<feature type="transmembrane region" description="Helical" evidence="7">
    <location>
        <begin position="214"/>
        <end position="237"/>
    </location>
</feature>
<dbReference type="OrthoDB" id="2365435at2"/>
<evidence type="ECO:0000313" key="9">
    <source>
        <dbReference type="EMBL" id="UWZ51604.1"/>
    </source>
</evidence>
<gene>
    <name evidence="9" type="ORF">Daura_33325</name>
</gene>
<keyword evidence="6 7" id="KW-0472">Membrane</keyword>
<dbReference type="InterPro" id="IPR000731">
    <property type="entry name" value="SSD"/>
</dbReference>
<keyword evidence="4 7" id="KW-0812">Transmembrane</keyword>
<evidence type="ECO:0000256" key="7">
    <source>
        <dbReference type="SAM" id="Phobius"/>
    </source>
</evidence>
<reference evidence="9" key="1">
    <citation type="submission" date="2021-04" db="EMBL/GenBank/DDBJ databases">
        <title>Dactylosporangium aurantiacum NRRL B-8018 full assembly.</title>
        <authorList>
            <person name="Hartkoorn R.C."/>
            <person name="Beaudoing E."/>
            <person name="Hot D."/>
        </authorList>
    </citation>
    <scope>NUCLEOTIDE SEQUENCE</scope>
    <source>
        <strain evidence="9">NRRL B-8018</strain>
    </source>
</reference>
<feature type="transmembrane region" description="Helical" evidence="7">
    <location>
        <begin position="182"/>
        <end position="202"/>
    </location>
</feature>
<feature type="transmembrane region" description="Helical" evidence="7">
    <location>
        <begin position="555"/>
        <end position="576"/>
    </location>
</feature>
<keyword evidence="3" id="KW-1003">Cell membrane</keyword>
<dbReference type="PANTHER" id="PTHR33406:SF6">
    <property type="entry name" value="MEMBRANE PROTEIN YDGH-RELATED"/>
    <property type="match status" value="1"/>
</dbReference>
<evidence type="ECO:0000256" key="1">
    <source>
        <dbReference type="ARBA" id="ARBA00004651"/>
    </source>
</evidence>
<dbReference type="InterPro" id="IPR050545">
    <property type="entry name" value="Mycobact_MmpL"/>
</dbReference>
<name>A0A9Q9IDT8_9ACTN</name>
<feature type="transmembrane region" description="Helical" evidence="7">
    <location>
        <begin position="614"/>
        <end position="635"/>
    </location>
</feature>
<dbReference type="RefSeq" id="WP_033359120.1">
    <property type="nucleotide sequence ID" value="NZ_CP073767.1"/>
</dbReference>
<dbReference type="Proteomes" id="UP001058003">
    <property type="component" value="Chromosome"/>
</dbReference>
<dbReference type="Gene3D" id="1.20.1640.10">
    <property type="entry name" value="Multidrug efflux transporter AcrB transmembrane domain"/>
    <property type="match status" value="2"/>
</dbReference>
<protein>
    <submittedName>
        <fullName evidence="9">MMPL family transporter</fullName>
    </submittedName>
</protein>
<evidence type="ECO:0000259" key="8">
    <source>
        <dbReference type="PROSITE" id="PS50156"/>
    </source>
</evidence>
<evidence type="ECO:0000256" key="2">
    <source>
        <dbReference type="ARBA" id="ARBA00010157"/>
    </source>
</evidence>
<proteinExistence type="inferred from homology"/>
<dbReference type="EMBL" id="CP073767">
    <property type="protein sequence ID" value="UWZ51604.1"/>
    <property type="molecule type" value="Genomic_DNA"/>
</dbReference>
<keyword evidence="10" id="KW-1185">Reference proteome</keyword>
<evidence type="ECO:0000256" key="6">
    <source>
        <dbReference type="ARBA" id="ARBA00023136"/>
    </source>
</evidence>
<evidence type="ECO:0000313" key="10">
    <source>
        <dbReference type="Proteomes" id="UP001058003"/>
    </source>
</evidence>
<feature type="transmembrane region" description="Helical" evidence="7">
    <location>
        <begin position="520"/>
        <end position="543"/>
    </location>
</feature>
<comment type="subcellular location">
    <subcellularLocation>
        <location evidence="1">Cell membrane</location>
        <topology evidence="1">Multi-pass membrane protein</topology>
    </subcellularLocation>
</comment>
<feature type="transmembrane region" description="Helical" evidence="7">
    <location>
        <begin position="291"/>
        <end position="314"/>
    </location>
</feature>
<feature type="domain" description="SSD" evidence="8">
    <location>
        <begin position="180"/>
        <end position="312"/>
    </location>
</feature>
<evidence type="ECO:0000256" key="4">
    <source>
        <dbReference type="ARBA" id="ARBA00022692"/>
    </source>
</evidence>
<keyword evidence="5 7" id="KW-1133">Transmembrane helix</keyword>
<feature type="domain" description="SSD" evidence="8">
    <location>
        <begin position="517"/>
        <end position="650"/>
    </location>
</feature>
<evidence type="ECO:0000256" key="5">
    <source>
        <dbReference type="ARBA" id="ARBA00022989"/>
    </source>
</evidence>
<feature type="transmembrane region" description="Helical" evidence="7">
    <location>
        <begin position="495"/>
        <end position="513"/>
    </location>
</feature>
<dbReference type="PANTHER" id="PTHR33406">
    <property type="entry name" value="MEMBRANE PROTEIN MJ1562-RELATED"/>
    <property type="match status" value="1"/>
</dbReference>
<dbReference type="InterPro" id="IPR004869">
    <property type="entry name" value="MMPL_dom"/>
</dbReference>
<organism evidence="9 10">
    <name type="scientific">Dactylosporangium aurantiacum</name>
    <dbReference type="NCBI Taxonomy" id="35754"/>
    <lineage>
        <taxon>Bacteria</taxon>
        <taxon>Bacillati</taxon>
        <taxon>Actinomycetota</taxon>
        <taxon>Actinomycetes</taxon>
        <taxon>Micromonosporales</taxon>
        <taxon>Micromonosporaceae</taxon>
        <taxon>Dactylosporangium</taxon>
    </lineage>
</organism>
<comment type="similarity">
    <text evidence="2">Belongs to the resistance-nodulation-cell division (RND) (TC 2.A.6) family. MmpL subfamily.</text>
</comment>
<dbReference type="AlphaFoldDB" id="A0A9Q9IDT8"/>